<reference evidence="3" key="1">
    <citation type="journal article" date="2016" name="Genome Announc.">
        <title>Draft Genome Sequence of the Syntrophic Lactate-Degrading Bacterium Tepidanaerobacter syntrophicus JLT.</title>
        <authorList>
            <person name="Matsuura N."/>
            <person name="Ohashi A."/>
            <person name="Tourlousse D.M."/>
            <person name="Sekiguchi Y."/>
        </authorList>
    </citation>
    <scope>NUCLEOTIDE SEQUENCE [LARGE SCALE GENOMIC DNA]</scope>
    <source>
        <strain evidence="3">JL</strain>
    </source>
</reference>
<evidence type="ECO:0000313" key="4">
    <source>
        <dbReference type="Proteomes" id="UP000062160"/>
    </source>
</evidence>
<evidence type="ECO:0000313" key="3">
    <source>
        <dbReference type="EMBL" id="GAQ24672.1"/>
    </source>
</evidence>
<dbReference type="SUPFAM" id="SSF50104">
    <property type="entry name" value="Translation proteins SH3-like domain"/>
    <property type="match status" value="1"/>
</dbReference>
<gene>
    <name evidence="3" type="ORF">TSYNT_651</name>
</gene>
<name>A0A0U9HCZ7_9FIRM</name>
<keyword evidence="4" id="KW-1185">Reference proteome</keyword>
<sequence>MPQLMLGQLARSTAGRDKGRLMVVIDIIDDEYVYVADGDLRRVENPKKKKIKHLQLMNKRLDFVAEKRNNRRKIYNDEIRKALKEIADGSFDSQTSAHM</sequence>
<dbReference type="EMBL" id="DF977000">
    <property type="protein sequence ID" value="GAQ24672.1"/>
    <property type="molecule type" value="Genomic_DNA"/>
</dbReference>
<dbReference type="InterPro" id="IPR041985">
    <property type="entry name" value="Ribosomal_eL14_KOW"/>
</dbReference>
<dbReference type="GO" id="GO:0005840">
    <property type="term" value="C:ribosome"/>
    <property type="evidence" value="ECO:0007669"/>
    <property type="project" value="UniProtKB-KW"/>
</dbReference>
<keyword evidence="2" id="KW-0687">Ribonucleoprotein</keyword>
<dbReference type="InterPro" id="IPR008991">
    <property type="entry name" value="Translation_prot_SH3-like_sf"/>
</dbReference>
<keyword evidence="1 3" id="KW-0689">Ribosomal protein</keyword>
<evidence type="ECO:0000256" key="1">
    <source>
        <dbReference type="ARBA" id="ARBA00022980"/>
    </source>
</evidence>
<accession>A0A0U9HCZ7</accession>
<dbReference type="AlphaFoldDB" id="A0A0U9HCZ7"/>
<dbReference type="STRING" id="224999.GCA_001485475_00678"/>
<dbReference type="Proteomes" id="UP000062160">
    <property type="component" value="Unassembled WGS sequence"/>
</dbReference>
<dbReference type="OrthoDB" id="1683515at2"/>
<dbReference type="RefSeq" id="WP_059031747.1">
    <property type="nucleotide sequence ID" value="NZ_BSDN01000003.1"/>
</dbReference>
<proteinExistence type="predicted"/>
<dbReference type="CDD" id="cd06088">
    <property type="entry name" value="KOW_RPL14"/>
    <property type="match status" value="1"/>
</dbReference>
<evidence type="ECO:0000256" key="2">
    <source>
        <dbReference type="ARBA" id="ARBA00023274"/>
    </source>
</evidence>
<dbReference type="Gene3D" id="2.30.30.30">
    <property type="match status" value="1"/>
</dbReference>
<organism evidence="3">
    <name type="scientific">Tepidanaerobacter syntrophicus</name>
    <dbReference type="NCBI Taxonomy" id="224999"/>
    <lineage>
        <taxon>Bacteria</taxon>
        <taxon>Bacillati</taxon>
        <taxon>Bacillota</taxon>
        <taxon>Clostridia</taxon>
        <taxon>Thermosediminibacterales</taxon>
        <taxon>Tepidanaerobacteraceae</taxon>
        <taxon>Tepidanaerobacter</taxon>
    </lineage>
</organism>
<dbReference type="GO" id="GO:1990904">
    <property type="term" value="C:ribonucleoprotein complex"/>
    <property type="evidence" value="ECO:0007669"/>
    <property type="project" value="UniProtKB-KW"/>
</dbReference>
<dbReference type="InterPro" id="IPR014722">
    <property type="entry name" value="Rib_uL2_dom2"/>
</dbReference>
<protein>
    <submittedName>
        <fullName evidence="3">Ribosomal protein L14E/L6E/L27E</fullName>
    </submittedName>
</protein>